<gene>
    <name evidence="1" type="ORF">CTLFYP3_00323</name>
</gene>
<accession>A0A6N2YEQ9</accession>
<organism evidence="1">
    <name type="scientific">Clostridium tertium</name>
    <dbReference type="NCBI Taxonomy" id="1559"/>
    <lineage>
        <taxon>Bacteria</taxon>
        <taxon>Bacillati</taxon>
        <taxon>Bacillota</taxon>
        <taxon>Clostridia</taxon>
        <taxon>Eubacteriales</taxon>
        <taxon>Clostridiaceae</taxon>
        <taxon>Clostridium</taxon>
    </lineage>
</organism>
<name>A0A6N2YEQ9_9CLOT</name>
<dbReference type="RefSeq" id="WP_421755386.1">
    <property type="nucleotide sequence ID" value="NZ_CACRTO010000005.1"/>
</dbReference>
<proteinExistence type="predicted"/>
<protein>
    <submittedName>
        <fullName evidence="1">Uncharacterized protein</fullName>
    </submittedName>
</protein>
<sequence length="47" mass="5726">MKNKLMRKMKRTFKKSKAKSKVLFEIADDFMDIIQNAKIYKKMSKRK</sequence>
<dbReference type="AlphaFoldDB" id="A0A6N2YEQ9"/>
<dbReference type="EMBL" id="CACRTO010000005">
    <property type="protein sequence ID" value="VYT64208.1"/>
    <property type="molecule type" value="Genomic_DNA"/>
</dbReference>
<evidence type="ECO:0000313" key="1">
    <source>
        <dbReference type="EMBL" id="VYT64208.1"/>
    </source>
</evidence>
<reference evidence="1" key="1">
    <citation type="submission" date="2019-11" db="EMBL/GenBank/DDBJ databases">
        <authorList>
            <person name="Feng L."/>
        </authorList>
    </citation>
    <scope>NUCLEOTIDE SEQUENCE</scope>
    <source>
        <strain evidence="1">CTertiumLFYP3</strain>
    </source>
</reference>